<dbReference type="Gene3D" id="1.10.290.10">
    <property type="entry name" value="Topoisomerase I, domain 4"/>
    <property type="match status" value="1"/>
</dbReference>
<dbReference type="PROSITE" id="PS00396">
    <property type="entry name" value="TOPO_IA_1"/>
    <property type="match status" value="1"/>
</dbReference>
<evidence type="ECO:0000256" key="3">
    <source>
        <dbReference type="ARBA" id="ARBA00012891"/>
    </source>
</evidence>
<feature type="domain" description="Topo IA-type catalytic" evidence="8">
    <location>
        <begin position="154"/>
        <end position="605"/>
    </location>
</feature>
<dbReference type="CDD" id="cd03362">
    <property type="entry name" value="TOPRIM_TopoIA_TopoIII"/>
    <property type="match status" value="1"/>
</dbReference>
<dbReference type="GO" id="GO:0003677">
    <property type="term" value="F:DNA binding"/>
    <property type="evidence" value="ECO:0007669"/>
    <property type="project" value="UniProtKB-KW"/>
</dbReference>
<feature type="domain" description="Toprim" evidence="7">
    <location>
        <begin position="2"/>
        <end position="137"/>
    </location>
</feature>
<dbReference type="Gene3D" id="3.40.50.140">
    <property type="match status" value="1"/>
</dbReference>
<dbReference type="InterPro" id="IPR013497">
    <property type="entry name" value="Topo_IA_cen"/>
</dbReference>
<dbReference type="GO" id="GO:0043597">
    <property type="term" value="C:cytoplasmic replication fork"/>
    <property type="evidence" value="ECO:0007669"/>
    <property type="project" value="TreeGrafter"/>
</dbReference>
<dbReference type="Pfam" id="PF01751">
    <property type="entry name" value="Toprim"/>
    <property type="match status" value="1"/>
</dbReference>
<dbReference type="InterPro" id="IPR013825">
    <property type="entry name" value="Topo_IA_cen_sub2"/>
</dbReference>
<comment type="catalytic activity">
    <reaction evidence="1">
        <text>ATP-independent breakage of single-stranded DNA, followed by passage and rejoining.</text>
        <dbReference type="EC" id="5.6.2.1"/>
    </reaction>
</comment>
<dbReference type="GO" id="GO:0003917">
    <property type="term" value="F:DNA topoisomerase type I (single strand cut, ATP-independent) activity"/>
    <property type="evidence" value="ECO:0007669"/>
    <property type="project" value="UniProtKB-EC"/>
</dbReference>
<dbReference type="SUPFAM" id="SSF56712">
    <property type="entry name" value="Prokaryotic type I DNA topoisomerase"/>
    <property type="match status" value="1"/>
</dbReference>
<evidence type="ECO:0000259" key="7">
    <source>
        <dbReference type="PROSITE" id="PS50880"/>
    </source>
</evidence>
<dbReference type="InterPro" id="IPR003602">
    <property type="entry name" value="Topo_IA_DNA-bd_dom"/>
</dbReference>
<dbReference type="PRINTS" id="PR00417">
    <property type="entry name" value="PRTPISMRASEI"/>
</dbReference>
<dbReference type="PANTHER" id="PTHR11390:SF21">
    <property type="entry name" value="DNA TOPOISOMERASE 3-ALPHA"/>
    <property type="match status" value="1"/>
</dbReference>
<evidence type="ECO:0000259" key="8">
    <source>
        <dbReference type="PROSITE" id="PS52039"/>
    </source>
</evidence>
<dbReference type="InterPro" id="IPR013824">
    <property type="entry name" value="Topo_IA_cen_sub1"/>
</dbReference>
<evidence type="ECO:0000256" key="5">
    <source>
        <dbReference type="ARBA" id="ARBA00023125"/>
    </source>
</evidence>
<dbReference type="Gene3D" id="2.70.20.10">
    <property type="entry name" value="Topoisomerase I, domain 3"/>
    <property type="match status" value="1"/>
</dbReference>
<dbReference type="GO" id="GO:0006310">
    <property type="term" value="P:DNA recombination"/>
    <property type="evidence" value="ECO:0007669"/>
    <property type="project" value="TreeGrafter"/>
</dbReference>
<dbReference type="PANTHER" id="PTHR11390">
    <property type="entry name" value="PROKARYOTIC DNA TOPOISOMERASE"/>
    <property type="match status" value="1"/>
</dbReference>
<dbReference type="PROSITE" id="PS50880">
    <property type="entry name" value="TOPRIM"/>
    <property type="match status" value="1"/>
</dbReference>
<dbReference type="InterPro" id="IPR025589">
    <property type="entry name" value="Toprim_C_rpt"/>
</dbReference>
<dbReference type="InterPro" id="IPR013826">
    <property type="entry name" value="Topo_IA_cen_sub3"/>
</dbReference>
<sequence>MPQVIISEKPSVAADISNALGGLDKKDGWFESSDYLVTWAIGHMLELVPPEDYKEEWKKWSMKTLPIIPETFKSKSYKDKGRKKQLSTILSLIKRDDVDSIINACDAAREGERIFQEIYRHSRTAKPYKRLWLQSMTLDSIRDAFQNLKSGEEMHPLRDAADCRAEADWLIGMNGTRACTVRLRQNKKRAGQPAWSVGRVQTATLAIVTDHELSILSHIPKPFWKLNVNVNLDNESWVAFWEGKGNDEGADKQLIFTDEERSTLKSILSSDSNVTVIEERKNRNENPPLPFDLTTLQKTANRMWSWPSKKTLSVAQSLYESQKAITYPRTDSRHLPNAMREQVQNIINSLVPHTSLGVHATRLIDNGLQNEARIYDDNKVSDHFAIIPTGVLSSNLNKDETSLFILICKQFLAAFHQRSVWINTTRIATKENQRFIARQKKLEEVGWRALFPPKQDFDPWKILSSEEHIGTFSNHDFEEGLTKPKGRFTEAALLARMEGAGKDIEDESLRDVLKSTKGLGTPATRADTIEKLINRQYISRLRGNTFRATFRGIRLIETLRRVPVEWLTSPLLTGEMESTLRDVQQGNIARSIYMDEVINKTTEMASSMDTYKAQELYSDASPVASCQCSQGEVEETALFYKCEQCSFIIWKDSSGRYFDRNTVSRLLSDTKIEDLHGFFGQNDNEYTATVSITKEGISVASTSSDLAPQSVNQESLGSCSLCGEGKAQETPTHIVCTTDSCKLEIPREINKRKMSRDELQHLISNRKTPALEGFISRYGKPFSAFITLKDNGRIGYEFPPRTNSRQASLIQYDVSPGVVANCPSTDVGIVETPTHFSAESNDKGCNIEIPRTLCKRELTRSEAAILIARGEVGPFEDFTSKNNKPFTASIFLKKNGKPGYKFPPR</sequence>
<dbReference type="SMART" id="SM00437">
    <property type="entry name" value="TOP1Ac"/>
    <property type="match status" value="1"/>
</dbReference>
<dbReference type="Pfam" id="PF13342">
    <property type="entry name" value="Toprim_Crpt"/>
    <property type="match status" value="2"/>
</dbReference>
<dbReference type="GO" id="GO:0006265">
    <property type="term" value="P:DNA topological change"/>
    <property type="evidence" value="ECO:0007669"/>
    <property type="project" value="InterPro"/>
</dbReference>
<dbReference type="InterPro" id="IPR000380">
    <property type="entry name" value="Topo_IA"/>
</dbReference>
<organism evidence="9">
    <name type="scientific">uncultured marine group II/III euryarchaeote AD1000_91_C10</name>
    <dbReference type="NCBI Taxonomy" id="1457825"/>
    <lineage>
        <taxon>Archaea</taxon>
        <taxon>Methanobacteriati</taxon>
        <taxon>Methanobacteriota</taxon>
        <taxon>environmental samples</taxon>
    </lineage>
</organism>
<dbReference type="InterPro" id="IPR003601">
    <property type="entry name" value="Topo_IA_2"/>
</dbReference>
<dbReference type="EMBL" id="KF900498">
    <property type="protein sequence ID" value="AIE97101.1"/>
    <property type="molecule type" value="Genomic_DNA"/>
</dbReference>
<keyword evidence="5" id="KW-0238">DNA-binding</keyword>
<name>A0A075G5E7_9EURY</name>
<evidence type="ECO:0000256" key="2">
    <source>
        <dbReference type="ARBA" id="ARBA00009446"/>
    </source>
</evidence>
<accession>A0A075G5E7</accession>
<dbReference type="EC" id="5.6.2.1" evidence="3"/>
<proteinExistence type="inferred from homology"/>
<evidence type="ECO:0000256" key="6">
    <source>
        <dbReference type="ARBA" id="ARBA00023235"/>
    </source>
</evidence>
<protein>
    <recommendedName>
        <fullName evidence="3">DNA topoisomerase</fullName>
        <ecNumber evidence="3">5.6.2.1</ecNumber>
    </recommendedName>
</protein>
<evidence type="ECO:0000256" key="4">
    <source>
        <dbReference type="ARBA" id="ARBA00023029"/>
    </source>
</evidence>
<comment type="similarity">
    <text evidence="2">Belongs to the type IA topoisomerase family.</text>
</comment>
<dbReference type="AlphaFoldDB" id="A0A075G5E7"/>
<dbReference type="Gene3D" id="1.10.460.10">
    <property type="entry name" value="Topoisomerase I, domain 2"/>
    <property type="match status" value="1"/>
</dbReference>
<dbReference type="InterPro" id="IPR006171">
    <property type="entry name" value="TOPRIM_dom"/>
</dbReference>
<dbReference type="InterPro" id="IPR034144">
    <property type="entry name" value="TOPRIM_TopoIII"/>
</dbReference>
<dbReference type="InterPro" id="IPR023405">
    <property type="entry name" value="Topo_IA_core_domain"/>
</dbReference>
<dbReference type="GO" id="GO:0006281">
    <property type="term" value="P:DNA repair"/>
    <property type="evidence" value="ECO:0007669"/>
    <property type="project" value="TreeGrafter"/>
</dbReference>
<dbReference type="Pfam" id="PF01131">
    <property type="entry name" value="Topoisom_bac"/>
    <property type="match status" value="1"/>
</dbReference>
<dbReference type="SMART" id="SM00493">
    <property type="entry name" value="TOPRIM"/>
    <property type="match status" value="1"/>
</dbReference>
<dbReference type="SMART" id="SM00436">
    <property type="entry name" value="TOP1Bc"/>
    <property type="match status" value="1"/>
</dbReference>
<evidence type="ECO:0000313" key="9">
    <source>
        <dbReference type="EMBL" id="AIE97101.1"/>
    </source>
</evidence>
<keyword evidence="4" id="KW-0799">Topoisomerase</keyword>
<gene>
    <name evidence="9" type="primary">topB</name>
</gene>
<keyword evidence="6 9" id="KW-0413">Isomerase</keyword>
<dbReference type="PROSITE" id="PS52039">
    <property type="entry name" value="TOPO_IA_2"/>
    <property type="match status" value="1"/>
</dbReference>
<dbReference type="InterPro" id="IPR023406">
    <property type="entry name" value="Topo_IA_AS"/>
</dbReference>
<reference evidence="9" key="1">
    <citation type="journal article" date="2014" name="Genome Biol. Evol.">
        <title>Pangenome evidence for extensive interdomain horizontal transfer affecting lineage core and shell genes in uncultured planktonic thaumarchaeota and euryarchaeota.</title>
        <authorList>
            <person name="Deschamps P."/>
            <person name="Zivanovic Y."/>
            <person name="Moreira D."/>
            <person name="Rodriguez-Valera F."/>
            <person name="Lopez-Garcia P."/>
        </authorList>
    </citation>
    <scope>NUCLEOTIDE SEQUENCE</scope>
</reference>
<evidence type="ECO:0000256" key="1">
    <source>
        <dbReference type="ARBA" id="ARBA00000213"/>
    </source>
</evidence>